<dbReference type="PANTHER" id="PTHR24252">
    <property type="entry name" value="ACROSIN-RELATED"/>
    <property type="match status" value="1"/>
</dbReference>
<evidence type="ECO:0000313" key="4">
    <source>
        <dbReference type="Proteomes" id="UP001529510"/>
    </source>
</evidence>
<organism evidence="3 4">
    <name type="scientific">Cirrhinus mrigala</name>
    <name type="common">Mrigala</name>
    <dbReference type="NCBI Taxonomy" id="683832"/>
    <lineage>
        <taxon>Eukaryota</taxon>
        <taxon>Metazoa</taxon>
        <taxon>Chordata</taxon>
        <taxon>Craniata</taxon>
        <taxon>Vertebrata</taxon>
        <taxon>Euteleostomi</taxon>
        <taxon>Actinopterygii</taxon>
        <taxon>Neopterygii</taxon>
        <taxon>Teleostei</taxon>
        <taxon>Ostariophysi</taxon>
        <taxon>Cypriniformes</taxon>
        <taxon>Cyprinidae</taxon>
        <taxon>Labeoninae</taxon>
        <taxon>Labeonini</taxon>
        <taxon>Cirrhinus</taxon>
    </lineage>
</organism>
<evidence type="ECO:0000256" key="1">
    <source>
        <dbReference type="ARBA" id="ARBA00023157"/>
    </source>
</evidence>
<gene>
    <name evidence="3" type="ORF">M9458_009846</name>
</gene>
<dbReference type="InterPro" id="IPR043504">
    <property type="entry name" value="Peptidase_S1_PA_chymotrypsin"/>
</dbReference>
<accession>A0ABD0RCL5</accession>
<evidence type="ECO:0000259" key="2">
    <source>
        <dbReference type="Pfam" id="PF00089"/>
    </source>
</evidence>
<dbReference type="AlphaFoldDB" id="A0ABD0RCL5"/>
<dbReference type="Gene3D" id="2.40.10.10">
    <property type="entry name" value="Trypsin-like serine proteases"/>
    <property type="match status" value="1"/>
</dbReference>
<dbReference type="EMBL" id="JAMKFB020000004">
    <property type="protein sequence ID" value="KAL0196274.1"/>
    <property type="molecule type" value="Genomic_DNA"/>
</dbReference>
<sequence length="63" mass="7036">TVEVEKIISHKDYNPKTNENDIALVKLESPLLFNECVRPVAILNSDLPPQESCTVTGWGAIRE</sequence>
<evidence type="ECO:0000313" key="3">
    <source>
        <dbReference type="EMBL" id="KAL0196274.1"/>
    </source>
</evidence>
<name>A0ABD0RCL5_CIRMR</name>
<feature type="domain" description="Peptidase S1" evidence="2">
    <location>
        <begin position="2"/>
        <end position="61"/>
    </location>
</feature>
<dbReference type="Pfam" id="PF00089">
    <property type="entry name" value="Trypsin"/>
    <property type="match status" value="1"/>
</dbReference>
<dbReference type="PANTHER" id="PTHR24252:SF7">
    <property type="entry name" value="HYALIN"/>
    <property type="match status" value="1"/>
</dbReference>
<dbReference type="InterPro" id="IPR009003">
    <property type="entry name" value="Peptidase_S1_PA"/>
</dbReference>
<dbReference type="Proteomes" id="UP001529510">
    <property type="component" value="Unassembled WGS sequence"/>
</dbReference>
<keyword evidence="4" id="KW-1185">Reference proteome</keyword>
<protein>
    <recommendedName>
        <fullName evidence="2">Peptidase S1 domain-containing protein</fullName>
    </recommendedName>
</protein>
<dbReference type="SUPFAM" id="SSF50494">
    <property type="entry name" value="Trypsin-like serine proteases"/>
    <property type="match status" value="1"/>
</dbReference>
<proteinExistence type="predicted"/>
<feature type="non-terminal residue" evidence="3">
    <location>
        <position position="1"/>
    </location>
</feature>
<keyword evidence="1" id="KW-1015">Disulfide bond</keyword>
<reference evidence="3 4" key="1">
    <citation type="submission" date="2024-05" db="EMBL/GenBank/DDBJ databases">
        <title>Genome sequencing and assembly of Indian major carp, Cirrhinus mrigala (Hamilton, 1822).</title>
        <authorList>
            <person name="Mohindra V."/>
            <person name="Chowdhury L.M."/>
            <person name="Lal K."/>
            <person name="Jena J.K."/>
        </authorList>
    </citation>
    <scope>NUCLEOTIDE SEQUENCE [LARGE SCALE GENOMIC DNA]</scope>
    <source>
        <strain evidence="3">CM1030</strain>
        <tissue evidence="3">Blood</tissue>
    </source>
</reference>
<comment type="caution">
    <text evidence="3">The sequence shown here is derived from an EMBL/GenBank/DDBJ whole genome shotgun (WGS) entry which is preliminary data.</text>
</comment>
<feature type="non-terminal residue" evidence="3">
    <location>
        <position position="63"/>
    </location>
</feature>
<dbReference type="InterPro" id="IPR001254">
    <property type="entry name" value="Trypsin_dom"/>
</dbReference>